<name>A0A8S3YCV5_9EUPU</name>
<protein>
    <recommendedName>
        <fullName evidence="1">Dynamin-type G domain-containing protein</fullName>
    </recommendedName>
</protein>
<dbReference type="PANTHER" id="PTHR43681:SF1">
    <property type="entry name" value="SARCALUMENIN"/>
    <property type="match status" value="1"/>
</dbReference>
<dbReference type="InterPro" id="IPR027417">
    <property type="entry name" value="P-loop_NTPase"/>
</dbReference>
<sequence length="444" mass="50862">MSTAGKTRKHGPAVWHIPSCLYALIILCLCVRLNLADAAIQETLRELVRIYESAVKPLETIYRYSDLNKDASLEAEILAKPLILLVGPWSTGKTSIINYLLNIEDGKEKLHTGAEPTTTDFVVLQNGTKYRTMAGMQLVSDKSKPFAILERYGQVFIQRLQSIELKSPLLQLFTIVDTPGIIETKKQQERGYPFYDVLQWFLQRASLIFLVYDPTKLDAGLDTVFKQLKGHEAKVKILINKADTVSQKELMRVYGALFWNLAPLIQSVEPPRVYIGSFWSKSKSDHPLAQLFLEEEEMLMHDLYNVAENLVEDKIASIRRHAFMVRLHALTVDSFLQAFEKNRGWFSDPEAVCSETVHHPQKYNVFQKLMQQADISKHDLPSAETYINFFSNNRREIFPNLQCGFFGGCYIEKITQAISNDLPLLLKTLKEQKQRQTYCTKETC</sequence>
<accession>A0A8S3YCV5</accession>
<evidence type="ECO:0000313" key="3">
    <source>
        <dbReference type="Proteomes" id="UP000678393"/>
    </source>
</evidence>
<evidence type="ECO:0000259" key="1">
    <source>
        <dbReference type="PROSITE" id="PS51718"/>
    </source>
</evidence>
<keyword evidence="3" id="KW-1185">Reference proteome</keyword>
<dbReference type="Pfam" id="PF00350">
    <property type="entry name" value="Dynamin_N"/>
    <property type="match status" value="1"/>
</dbReference>
<dbReference type="CDD" id="cd09913">
    <property type="entry name" value="EHD"/>
    <property type="match status" value="1"/>
</dbReference>
<dbReference type="InterPro" id="IPR045063">
    <property type="entry name" value="Dynamin_N"/>
</dbReference>
<proteinExistence type="predicted"/>
<dbReference type="PANTHER" id="PTHR43681">
    <property type="entry name" value="TRANSMEMBRANE GTPASE FZO"/>
    <property type="match status" value="1"/>
</dbReference>
<reference evidence="2" key="1">
    <citation type="submission" date="2021-04" db="EMBL/GenBank/DDBJ databases">
        <authorList>
            <consortium name="Molecular Ecology Group"/>
        </authorList>
    </citation>
    <scope>NUCLEOTIDE SEQUENCE</scope>
</reference>
<dbReference type="Proteomes" id="UP000678393">
    <property type="component" value="Unassembled WGS sequence"/>
</dbReference>
<feature type="domain" description="Dynamin-type G" evidence="1">
    <location>
        <begin position="77"/>
        <end position="316"/>
    </location>
</feature>
<dbReference type="SUPFAM" id="SSF52540">
    <property type="entry name" value="P-loop containing nucleoside triphosphate hydrolases"/>
    <property type="match status" value="1"/>
</dbReference>
<dbReference type="InterPro" id="IPR051943">
    <property type="entry name" value="TRAFAC_Dynamin-like_GTPase"/>
</dbReference>
<gene>
    <name evidence="2" type="ORF">CUNI_LOCUS647</name>
</gene>
<dbReference type="AlphaFoldDB" id="A0A8S3YCV5"/>
<dbReference type="PROSITE" id="PS51718">
    <property type="entry name" value="G_DYNAMIN_2"/>
    <property type="match status" value="1"/>
</dbReference>
<dbReference type="Gene3D" id="1.10.268.20">
    <property type="match status" value="1"/>
</dbReference>
<comment type="caution">
    <text evidence="2">The sequence shown here is derived from an EMBL/GenBank/DDBJ whole genome shotgun (WGS) entry which is preliminary data.</text>
</comment>
<dbReference type="EMBL" id="CAJHNH020000074">
    <property type="protein sequence ID" value="CAG5115089.1"/>
    <property type="molecule type" value="Genomic_DNA"/>
</dbReference>
<dbReference type="Gene3D" id="3.40.50.300">
    <property type="entry name" value="P-loop containing nucleotide triphosphate hydrolases"/>
    <property type="match status" value="1"/>
</dbReference>
<organism evidence="2 3">
    <name type="scientific">Candidula unifasciata</name>
    <dbReference type="NCBI Taxonomy" id="100452"/>
    <lineage>
        <taxon>Eukaryota</taxon>
        <taxon>Metazoa</taxon>
        <taxon>Spiralia</taxon>
        <taxon>Lophotrochozoa</taxon>
        <taxon>Mollusca</taxon>
        <taxon>Gastropoda</taxon>
        <taxon>Heterobranchia</taxon>
        <taxon>Euthyneura</taxon>
        <taxon>Panpulmonata</taxon>
        <taxon>Eupulmonata</taxon>
        <taxon>Stylommatophora</taxon>
        <taxon>Helicina</taxon>
        <taxon>Helicoidea</taxon>
        <taxon>Geomitridae</taxon>
        <taxon>Candidula</taxon>
    </lineage>
</organism>
<dbReference type="GO" id="GO:0005525">
    <property type="term" value="F:GTP binding"/>
    <property type="evidence" value="ECO:0007669"/>
    <property type="project" value="InterPro"/>
</dbReference>
<dbReference type="InterPro" id="IPR030381">
    <property type="entry name" value="G_DYNAMIN_dom"/>
</dbReference>
<evidence type="ECO:0000313" key="2">
    <source>
        <dbReference type="EMBL" id="CAG5115089.1"/>
    </source>
</evidence>
<dbReference type="OrthoDB" id="422720at2759"/>